<keyword evidence="3" id="KW-1185">Reference proteome</keyword>
<protein>
    <recommendedName>
        <fullName evidence="4">Archaeal Type IV pilin N-terminal domain-containing protein</fullName>
    </recommendedName>
</protein>
<dbReference type="KEGG" id="vdi:Vdis_0659"/>
<evidence type="ECO:0000256" key="1">
    <source>
        <dbReference type="SAM" id="Phobius"/>
    </source>
</evidence>
<dbReference type="HOGENOM" id="CLU_1821120_0_0_2"/>
<dbReference type="Proteomes" id="UP000006681">
    <property type="component" value="Chromosome"/>
</dbReference>
<evidence type="ECO:0000313" key="2">
    <source>
        <dbReference type="EMBL" id="ADN50054.1"/>
    </source>
</evidence>
<organism evidence="2 3">
    <name type="scientific">Vulcanisaeta distributa (strain DSM 14429 / JCM 11212 / NBRC 100878 / IC-017)</name>
    <dbReference type="NCBI Taxonomy" id="572478"/>
    <lineage>
        <taxon>Archaea</taxon>
        <taxon>Thermoproteota</taxon>
        <taxon>Thermoprotei</taxon>
        <taxon>Thermoproteales</taxon>
        <taxon>Thermoproteaceae</taxon>
        <taxon>Vulcanisaeta</taxon>
    </lineage>
</organism>
<dbReference type="AlphaFoldDB" id="E1QVC7"/>
<sequence>MRSRGELSPLVSVIIAAVLIVVGVALVMIFYHGAKAMGQHALSAPNVEVSGSMSASTGVVTINIYNAGTTQLTISGVKVYGPSGSILDCSWSGVGAVVAAGGSYGVVGQCTGVEAGVTYTVVITLNGTGGSLAESLTITAS</sequence>
<dbReference type="EMBL" id="CP002100">
    <property type="protein sequence ID" value="ADN50054.1"/>
    <property type="molecule type" value="Genomic_DNA"/>
</dbReference>
<dbReference type="RefSeq" id="WP_013335779.1">
    <property type="nucleotide sequence ID" value="NC_014537.1"/>
</dbReference>
<feature type="transmembrane region" description="Helical" evidence="1">
    <location>
        <begin position="12"/>
        <end position="31"/>
    </location>
</feature>
<evidence type="ECO:0000313" key="3">
    <source>
        <dbReference type="Proteomes" id="UP000006681"/>
    </source>
</evidence>
<keyword evidence="1" id="KW-0472">Membrane</keyword>
<keyword evidence="1" id="KW-1133">Transmembrane helix</keyword>
<reference evidence="2 3" key="1">
    <citation type="journal article" date="2010" name="Stand. Genomic Sci.">
        <title>Complete genome sequence of Vulcanisaeta distributa type strain (IC-017).</title>
        <authorList>
            <person name="Mavromatis K."/>
            <person name="Sikorski J."/>
            <person name="Pabst E."/>
            <person name="Teshima H."/>
            <person name="Lapidus A."/>
            <person name="Lucas S."/>
            <person name="Nolan M."/>
            <person name="Glavina Del Rio T."/>
            <person name="Cheng J.F."/>
            <person name="Bruce D."/>
            <person name="Goodwin L."/>
            <person name="Pitluck S."/>
            <person name="Liolios K."/>
            <person name="Ivanova N."/>
            <person name="Mikhailova N."/>
            <person name="Pati A."/>
            <person name="Chen A."/>
            <person name="Palaniappan K."/>
            <person name="Land M."/>
            <person name="Hauser L."/>
            <person name="Chang Y.J."/>
            <person name="Jeffries C.D."/>
            <person name="Rohde M."/>
            <person name="Spring S."/>
            <person name="Goker M."/>
            <person name="Wirth R."/>
            <person name="Woyke T."/>
            <person name="Bristow J."/>
            <person name="Eisen J.A."/>
            <person name="Markowitz V."/>
            <person name="Hugenholtz P."/>
            <person name="Klenk H.P."/>
            <person name="Kyrpides N.C."/>
        </authorList>
    </citation>
    <scope>NUCLEOTIDE SEQUENCE [LARGE SCALE GENOMIC DNA]</scope>
    <source>
        <strain evidence="3">DSM 14429 / JCM 11212 / NBRC 100878 / IC-017</strain>
    </source>
</reference>
<proteinExistence type="predicted"/>
<keyword evidence="1" id="KW-0812">Transmembrane</keyword>
<reference evidence="3" key="2">
    <citation type="journal article" date="2010" name="Stand. Genomic Sci.">
        <title>Complete genome sequence of Vulcanisaeta distributa type strain (IC-017T).</title>
        <authorList>
            <person name="Mavromatis K."/>
            <person name="Sikorski J."/>
            <person name="Pabst E."/>
            <person name="Teshima H."/>
            <person name="Lapidus A."/>
            <person name="Lucas S."/>
            <person name="Nolan M."/>
            <person name="Glavina Del Rio T."/>
            <person name="Cheng J."/>
            <person name="Bruce D."/>
            <person name="Goodwin L."/>
            <person name="Pitluck S."/>
            <person name="Liolios K."/>
            <person name="Ivanova N."/>
            <person name="Mikhailova N."/>
            <person name="Pati A."/>
            <person name="Chen A."/>
            <person name="Palaniappan K."/>
            <person name="Land M."/>
            <person name="Hauser L."/>
            <person name="Chang Y."/>
            <person name="Jeffries C."/>
            <person name="Rohde M."/>
            <person name="Spring S."/>
            <person name="Goker M."/>
            <person name="Wirth R."/>
            <person name="Woyke T."/>
            <person name="Bristow J."/>
            <person name="Eisen J."/>
            <person name="Markowitz V."/>
            <person name="Hugenholtz P."/>
            <person name="Klenk H."/>
            <person name="Kyrpides N."/>
        </authorList>
    </citation>
    <scope>NUCLEOTIDE SEQUENCE [LARGE SCALE GENOMIC DNA]</scope>
    <source>
        <strain evidence="3">DSM 14429 / JCM 11212 / NBRC 100878 / IC-017</strain>
    </source>
</reference>
<gene>
    <name evidence="2" type="ordered locus">Vdis_0659</name>
</gene>
<dbReference type="eggNOG" id="arCOG10986">
    <property type="taxonomic scope" value="Archaea"/>
</dbReference>
<dbReference type="STRING" id="572478.Vdis_0659"/>
<dbReference type="OrthoDB" id="28999at2157"/>
<accession>E1QVC7</accession>
<evidence type="ECO:0008006" key="4">
    <source>
        <dbReference type="Google" id="ProtNLM"/>
    </source>
</evidence>
<name>E1QVC7_VULDI</name>
<dbReference type="GeneID" id="9751582"/>